<dbReference type="RefSeq" id="WP_248393619.1">
    <property type="nucleotide sequence ID" value="NZ_CP096203.1"/>
</dbReference>
<evidence type="ECO:0000313" key="2">
    <source>
        <dbReference type="EMBL" id="UPQ76618.1"/>
    </source>
</evidence>
<keyword evidence="1" id="KW-0472">Membrane</keyword>
<sequence length="235" mass="27095">MKNNMLNKLKSRYEELEIKPSPDLWSRLDDKLESKPERVLKESFQWWKYAAVLLLFVSIGVVFYFNAEKSTFDNNEIDYIVKKGLEKTVNPINPELQNQGNFDKSEAPIKDKTTDVKIARYQKKKADLSLEKNTTEKKFKTVIPEVELQHLAAENVKIDIAPAKIENHTPVIAQNKLAKPTYINSNELLLGREFDKARETSQKNDIKLGIFNFEKPKPKVENVTVLGVTVYVDPK</sequence>
<dbReference type="EMBL" id="CP096203">
    <property type="protein sequence ID" value="UPQ76618.1"/>
    <property type="molecule type" value="Genomic_DNA"/>
</dbReference>
<accession>A0ABY4KA04</accession>
<keyword evidence="1" id="KW-1133">Transmembrane helix</keyword>
<keyword evidence="1" id="KW-0812">Transmembrane</keyword>
<proteinExistence type="predicted"/>
<protein>
    <submittedName>
        <fullName evidence="2">Uncharacterized protein</fullName>
    </submittedName>
</protein>
<evidence type="ECO:0000313" key="3">
    <source>
        <dbReference type="Proteomes" id="UP000830552"/>
    </source>
</evidence>
<organism evidence="2 3">
    <name type="scientific">Chryseobacterium nepalense</name>
    <dbReference type="NCBI Taxonomy" id="1854498"/>
    <lineage>
        <taxon>Bacteria</taxon>
        <taxon>Pseudomonadati</taxon>
        <taxon>Bacteroidota</taxon>
        <taxon>Flavobacteriia</taxon>
        <taxon>Flavobacteriales</taxon>
        <taxon>Weeksellaceae</taxon>
        <taxon>Chryseobacterium group</taxon>
        <taxon>Chryseobacterium</taxon>
    </lineage>
</organism>
<dbReference type="Proteomes" id="UP000830552">
    <property type="component" value="Chromosome"/>
</dbReference>
<name>A0ABY4KA04_9FLAO</name>
<reference evidence="2" key="1">
    <citation type="submission" date="2022-04" db="EMBL/GenBank/DDBJ databases">
        <title>Evolutionary, genomic, and biogeographic characterization of Chryseobacterium nepalense represented by a plastic-degrading bacterium AC3.</title>
        <authorList>
            <person name="Yin Z."/>
            <person name="Liu X."/>
            <person name="Wang D."/>
            <person name="Xie Z."/>
        </authorList>
    </citation>
    <scope>NUCLEOTIDE SEQUENCE</scope>
    <source>
        <strain evidence="2">AC3</strain>
    </source>
</reference>
<gene>
    <name evidence="2" type="ORF">M0D58_03475</name>
</gene>
<evidence type="ECO:0000256" key="1">
    <source>
        <dbReference type="SAM" id="Phobius"/>
    </source>
</evidence>
<keyword evidence="3" id="KW-1185">Reference proteome</keyword>
<feature type="transmembrane region" description="Helical" evidence="1">
    <location>
        <begin position="46"/>
        <end position="65"/>
    </location>
</feature>